<dbReference type="Proteomes" id="UP000681722">
    <property type="component" value="Unassembled WGS sequence"/>
</dbReference>
<accession>A0A814IKL0</accession>
<dbReference type="PANTHER" id="PTHR14319">
    <property type="entry name" value="FIVE-SPAN TRANSMEMBRANE PROTEIN M83"/>
    <property type="match status" value="1"/>
</dbReference>
<feature type="non-terminal residue" evidence="8">
    <location>
        <position position="1"/>
    </location>
</feature>
<reference evidence="8" key="1">
    <citation type="submission" date="2021-02" db="EMBL/GenBank/DDBJ databases">
        <authorList>
            <person name="Nowell W R."/>
        </authorList>
    </citation>
    <scope>NUCLEOTIDE SEQUENCE</scope>
</reference>
<comment type="similarity">
    <text evidence="2">Belongs to the TMEM8 family.</text>
</comment>
<dbReference type="OrthoDB" id="69646at2759"/>
<evidence type="ECO:0000313" key="7">
    <source>
        <dbReference type="EMBL" id="CAF0845367.1"/>
    </source>
</evidence>
<gene>
    <name evidence="8" type="ORF">GPM918_LOCUS14967</name>
    <name evidence="7" type="ORF">OVA965_LOCUS6864</name>
    <name evidence="10" type="ORF">SRO942_LOCUS14969</name>
    <name evidence="9" type="ORF">TMI583_LOCUS6860</name>
</gene>
<evidence type="ECO:0000256" key="1">
    <source>
        <dbReference type="ARBA" id="ARBA00004651"/>
    </source>
</evidence>
<comment type="subcellular location">
    <subcellularLocation>
        <location evidence="1">Cell membrane</location>
        <topology evidence="1">Multi-pass membrane protein</topology>
    </subcellularLocation>
</comment>
<dbReference type="AlphaFoldDB" id="A0A814IKL0"/>
<dbReference type="PANTHER" id="PTHR14319:SF3">
    <property type="entry name" value="TRANSMEMBRANE PROTEIN-LIKE PROTEIN"/>
    <property type="match status" value="1"/>
</dbReference>
<dbReference type="EMBL" id="CAJNOK010002120">
    <property type="protein sequence ID" value="CAF0845367.1"/>
    <property type="molecule type" value="Genomic_DNA"/>
</dbReference>
<evidence type="ECO:0000313" key="10">
    <source>
        <dbReference type="EMBL" id="CAF3796004.1"/>
    </source>
</evidence>
<evidence type="ECO:0000256" key="3">
    <source>
        <dbReference type="ARBA" id="ARBA00022475"/>
    </source>
</evidence>
<keyword evidence="6" id="KW-0472">Membrane</keyword>
<keyword evidence="4" id="KW-0812">Transmembrane</keyword>
<evidence type="ECO:0000313" key="9">
    <source>
        <dbReference type="EMBL" id="CAF3630608.1"/>
    </source>
</evidence>
<dbReference type="Proteomes" id="UP000677228">
    <property type="component" value="Unassembled WGS sequence"/>
</dbReference>
<dbReference type="Proteomes" id="UP000682733">
    <property type="component" value="Unassembled WGS sequence"/>
</dbReference>
<dbReference type="Proteomes" id="UP000663829">
    <property type="component" value="Unassembled WGS sequence"/>
</dbReference>
<protein>
    <submittedName>
        <fullName evidence="8">Uncharacterized protein</fullName>
    </submittedName>
</protein>
<dbReference type="EMBL" id="CAJOBA010002120">
    <property type="protein sequence ID" value="CAF3630608.1"/>
    <property type="molecule type" value="Genomic_DNA"/>
</dbReference>
<evidence type="ECO:0000313" key="11">
    <source>
        <dbReference type="Proteomes" id="UP000663829"/>
    </source>
</evidence>
<evidence type="ECO:0000256" key="5">
    <source>
        <dbReference type="ARBA" id="ARBA00022989"/>
    </source>
</evidence>
<comment type="caution">
    <text evidence="8">The sequence shown here is derived from an EMBL/GenBank/DDBJ whole genome shotgun (WGS) entry which is preliminary data.</text>
</comment>
<sequence length="179" mass="20639">MACCFIVIVCGYDFGQHYSRIRIFEYESYSDVKFLKFKIYGPTTLANWTVNIQSEGKCNGYQANVHFDLQYGTYPLINPHNETYPSSYITTRHDLKLTTFNKSQSSQLIQIENPLVGPWFALIFVDKQIIDIKPKILTTQCNYYLTSWLDYQNTPNIVMITPNVQVEINLTNVSSAYAG</sequence>
<evidence type="ECO:0000313" key="8">
    <source>
        <dbReference type="EMBL" id="CAF1024725.1"/>
    </source>
</evidence>
<proteinExistence type="inferred from homology"/>
<dbReference type="EMBL" id="CAJOBC010003688">
    <property type="protein sequence ID" value="CAF3796004.1"/>
    <property type="molecule type" value="Genomic_DNA"/>
</dbReference>
<keyword evidence="3" id="KW-1003">Cell membrane</keyword>
<evidence type="ECO:0000256" key="6">
    <source>
        <dbReference type="ARBA" id="ARBA00023136"/>
    </source>
</evidence>
<evidence type="ECO:0000256" key="4">
    <source>
        <dbReference type="ARBA" id="ARBA00022692"/>
    </source>
</evidence>
<keyword evidence="11" id="KW-1185">Reference proteome</keyword>
<dbReference type="GO" id="GO:0005886">
    <property type="term" value="C:plasma membrane"/>
    <property type="evidence" value="ECO:0007669"/>
    <property type="project" value="UniProtKB-SubCell"/>
</dbReference>
<organism evidence="8 11">
    <name type="scientific">Didymodactylos carnosus</name>
    <dbReference type="NCBI Taxonomy" id="1234261"/>
    <lineage>
        <taxon>Eukaryota</taxon>
        <taxon>Metazoa</taxon>
        <taxon>Spiralia</taxon>
        <taxon>Gnathifera</taxon>
        <taxon>Rotifera</taxon>
        <taxon>Eurotatoria</taxon>
        <taxon>Bdelloidea</taxon>
        <taxon>Philodinida</taxon>
        <taxon>Philodinidae</taxon>
        <taxon>Didymodactylos</taxon>
    </lineage>
</organism>
<keyword evidence="5" id="KW-1133">Transmembrane helix</keyword>
<dbReference type="EMBL" id="CAJNOQ010003687">
    <property type="protein sequence ID" value="CAF1024725.1"/>
    <property type="molecule type" value="Genomic_DNA"/>
</dbReference>
<name>A0A814IKL0_9BILA</name>
<dbReference type="InterPro" id="IPR021910">
    <property type="entry name" value="NGX6/PGAP6/MYMK"/>
</dbReference>
<evidence type="ECO:0000256" key="2">
    <source>
        <dbReference type="ARBA" id="ARBA00005542"/>
    </source>
</evidence>